<organism evidence="1 2">
    <name type="scientific">Daphnia sinensis</name>
    <dbReference type="NCBI Taxonomy" id="1820382"/>
    <lineage>
        <taxon>Eukaryota</taxon>
        <taxon>Metazoa</taxon>
        <taxon>Ecdysozoa</taxon>
        <taxon>Arthropoda</taxon>
        <taxon>Crustacea</taxon>
        <taxon>Branchiopoda</taxon>
        <taxon>Diplostraca</taxon>
        <taxon>Cladocera</taxon>
        <taxon>Anomopoda</taxon>
        <taxon>Daphniidae</taxon>
        <taxon>Daphnia</taxon>
        <taxon>Daphnia similis group</taxon>
    </lineage>
</organism>
<evidence type="ECO:0000313" key="2">
    <source>
        <dbReference type="Proteomes" id="UP000820818"/>
    </source>
</evidence>
<accession>A0AAD5LSY1</accession>
<dbReference type="EMBL" id="WJBH02000002">
    <property type="protein sequence ID" value="KAI9563403.1"/>
    <property type="molecule type" value="Genomic_DNA"/>
</dbReference>
<sequence>MEYTDRIQITAASSWVYSFGSYKTWPWLISLIKQGKSHPSLIKYFIHSTMKHNMVGDSPAGISRRKQPREMIEA</sequence>
<keyword evidence="2" id="KW-1185">Reference proteome</keyword>
<gene>
    <name evidence="1" type="ORF">GHT06_010866</name>
</gene>
<reference evidence="1 2" key="1">
    <citation type="submission" date="2022-05" db="EMBL/GenBank/DDBJ databases">
        <title>A multi-omics perspective on studying reproductive biology in Daphnia sinensis.</title>
        <authorList>
            <person name="Jia J."/>
        </authorList>
    </citation>
    <scope>NUCLEOTIDE SEQUENCE [LARGE SCALE GENOMIC DNA]</scope>
    <source>
        <strain evidence="1 2">WSL</strain>
    </source>
</reference>
<comment type="caution">
    <text evidence="1">The sequence shown here is derived from an EMBL/GenBank/DDBJ whole genome shotgun (WGS) entry which is preliminary data.</text>
</comment>
<proteinExistence type="predicted"/>
<evidence type="ECO:0000313" key="1">
    <source>
        <dbReference type="EMBL" id="KAI9563403.1"/>
    </source>
</evidence>
<protein>
    <submittedName>
        <fullName evidence="1">Uncharacterized protein</fullName>
    </submittedName>
</protein>
<dbReference type="AlphaFoldDB" id="A0AAD5LSY1"/>
<dbReference type="Proteomes" id="UP000820818">
    <property type="component" value="Linkage Group LG2"/>
</dbReference>
<name>A0AAD5LSY1_9CRUS</name>